<dbReference type="InterPro" id="IPR008538">
    <property type="entry name" value="Uma2"/>
</dbReference>
<dbReference type="InterPro" id="IPR012296">
    <property type="entry name" value="Nuclease_put_TT1808"/>
</dbReference>
<dbReference type="PANTHER" id="PTHR35400:SF3">
    <property type="entry name" value="SLL1072 PROTEIN"/>
    <property type="match status" value="1"/>
</dbReference>
<feature type="domain" description="Putative restriction endonuclease" evidence="1">
    <location>
        <begin position="14"/>
        <end position="137"/>
    </location>
</feature>
<dbReference type="Proteomes" id="UP001317870">
    <property type="component" value="Chromosome"/>
</dbReference>
<sequence length="191" mass="20806">MAMPVPHGDGWTAADLDHMPEDGLRYEVLNGQLVVNAAPKPRHQLLIRWLGRALDAVLPPGRLVLEGVGVLIGDDEPIPDLVVVTDSIDVDARGVPAHQVELVVEVVSKSTTLQDRMVKPVVYAEAGIANYWRFEPNAFKGQLPGESLPVLFAHELGADHTYELTHRVSAGNTVTLRSPFEFTIDPATLLP</sequence>
<dbReference type="Pfam" id="PF05685">
    <property type="entry name" value="Uma2"/>
    <property type="match status" value="1"/>
</dbReference>
<keyword evidence="3" id="KW-1185">Reference proteome</keyword>
<organism evidence="2 3">
    <name type="scientific">Nocardia sputorum</name>
    <dbReference type="NCBI Taxonomy" id="2984338"/>
    <lineage>
        <taxon>Bacteria</taxon>
        <taxon>Bacillati</taxon>
        <taxon>Actinomycetota</taxon>
        <taxon>Actinomycetes</taxon>
        <taxon>Mycobacteriales</taxon>
        <taxon>Nocardiaceae</taxon>
        <taxon>Nocardia</taxon>
    </lineage>
</organism>
<gene>
    <name evidence="2" type="ORF">IFM12276_04860</name>
</gene>
<dbReference type="EMBL" id="AP026978">
    <property type="protein sequence ID" value="BDT97457.1"/>
    <property type="molecule type" value="Genomic_DNA"/>
</dbReference>
<dbReference type="PANTHER" id="PTHR35400">
    <property type="entry name" value="SLR1083 PROTEIN"/>
    <property type="match status" value="1"/>
</dbReference>
<protein>
    <recommendedName>
        <fullName evidence="1">Putative restriction endonuclease domain-containing protein</fullName>
    </recommendedName>
</protein>
<evidence type="ECO:0000259" key="1">
    <source>
        <dbReference type="Pfam" id="PF05685"/>
    </source>
</evidence>
<dbReference type="InterPro" id="IPR011335">
    <property type="entry name" value="Restrct_endonuc-II-like"/>
</dbReference>
<dbReference type="SUPFAM" id="SSF52980">
    <property type="entry name" value="Restriction endonuclease-like"/>
    <property type="match status" value="1"/>
</dbReference>
<dbReference type="CDD" id="cd06260">
    <property type="entry name" value="DUF820-like"/>
    <property type="match status" value="1"/>
</dbReference>
<evidence type="ECO:0000313" key="3">
    <source>
        <dbReference type="Proteomes" id="UP001317870"/>
    </source>
</evidence>
<dbReference type="RefSeq" id="WP_281877416.1">
    <property type="nucleotide sequence ID" value="NZ_AP026978.1"/>
</dbReference>
<dbReference type="Gene3D" id="3.90.1570.10">
    <property type="entry name" value="tt1808, chain A"/>
    <property type="match status" value="1"/>
</dbReference>
<evidence type="ECO:0000313" key="2">
    <source>
        <dbReference type="EMBL" id="BDT97457.1"/>
    </source>
</evidence>
<proteinExistence type="predicted"/>
<reference evidence="2 3" key="1">
    <citation type="submission" date="2022-11" db="EMBL/GenBank/DDBJ databases">
        <title>Genome Sequencing of Nocardia sp. ON39_IFM12276 and assembly.</title>
        <authorList>
            <person name="Shimojima M."/>
            <person name="Toyokawa M."/>
            <person name="Uesaka K."/>
        </authorList>
    </citation>
    <scope>NUCLEOTIDE SEQUENCE [LARGE SCALE GENOMIC DNA]</scope>
    <source>
        <strain evidence="2 3">IFM 12276</strain>
    </source>
</reference>
<accession>A0ABM8CRC4</accession>
<name>A0ABM8CRC4_9NOCA</name>